<sequence>MESKTTFTKKFIFKLEKQSHSETEAVEVFLLGDFKNDWEKIKMEKLQVDSEEAVRSEGVKDEEKSSEGESNIHEEDGSGQLYYTVVEGLQYNRRYMYKYQVGNEWVLDAKDPITTTTEGYVNNILYKSNGTSDEASGTDILEDSSIVEPKSDIPKAEAEIKVEEKGGDWRAMDEKLDEVDGCKMKSAAESQVTEPKDAEEDGKERLEQSDMGQARKICTINEEVVKVSGSGASPGIQAGAEGSMKYESQEHDSLQENNAFGVIKQDPDGKAEHHANKLDSFEIEGMYKGQGGCSIGVNILSIPSYCHNVDLV</sequence>
<name>A0A1R1PNA6_ZANCU</name>
<dbReference type="AlphaFoldDB" id="A0A1R1PNA6"/>
<protein>
    <submittedName>
        <fullName evidence="2">Uncharacterized protein</fullName>
    </submittedName>
</protein>
<feature type="region of interest" description="Disordered" evidence="1">
    <location>
        <begin position="50"/>
        <end position="76"/>
    </location>
</feature>
<evidence type="ECO:0000313" key="3">
    <source>
        <dbReference type="Proteomes" id="UP000188320"/>
    </source>
</evidence>
<accession>A0A1R1PNA6</accession>
<dbReference type="Gene3D" id="2.60.40.10">
    <property type="entry name" value="Immunoglobulins"/>
    <property type="match status" value="1"/>
</dbReference>
<proteinExistence type="predicted"/>
<dbReference type="InterPro" id="IPR013783">
    <property type="entry name" value="Ig-like_fold"/>
</dbReference>
<gene>
    <name evidence="2" type="ORF">AX774_g4118</name>
</gene>
<dbReference type="EMBL" id="LSSK01000673">
    <property type="protein sequence ID" value="OMH82393.1"/>
    <property type="molecule type" value="Genomic_DNA"/>
</dbReference>
<reference evidence="3" key="1">
    <citation type="submission" date="2017-01" db="EMBL/GenBank/DDBJ databases">
        <authorList>
            <person name="Wang Y."/>
            <person name="White M."/>
            <person name="Kvist S."/>
            <person name="Moncalvo J.-M."/>
        </authorList>
    </citation>
    <scope>NUCLEOTIDE SEQUENCE [LARGE SCALE GENOMIC DNA]</scope>
    <source>
        <strain evidence="3">COL-18-3</strain>
    </source>
</reference>
<feature type="region of interest" description="Disordered" evidence="1">
    <location>
        <begin position="184"/>
        <end position="211"/>
    </location>
</feature>
<evidence type="ECO:0000313" key="2">
    <source>
        <dbReference type="EMBL" id="OMH82393.1"/>
    </source>
</evidence>
<dbReference type="CDD" id="cd02859">
    <property type="entry name" value="E_set_AMPKbeta_like_N"/>
    <property type="match status" value="1"/>
</dbReference>
<dbReference type="OrthoDB" id="5873279at2759"/>
<evidence type="ECO:0000256" key="1">
    <source>
        <dbReference type="SAM" id="MobiDB-lite"/>
    </source>
</evidence>
<keyword evidence="3" id="KW-1185">Reference proteome</keyword>
<comment type="caution">
    <text evidence="2">The sequence shown here is derived from an EMBL/GenBank/DDBJ whole genome shotgun (WGS) entry which is preliminary data.</text>
</comment>
<dbReference type="Proteomes" id="UP000188320">
    <property type="component" value="Unassembled WGS sequence"/>
</dbReference>
<dbReference type="SUPFAM" id="SSF81296">
    <property type="entry name" value="E set domains"/>
    <property type="match status" value="1"/>
</dbReference>
<organism evidence="2 3">
    <name type="scientific">Zancudomyces culisetae</name>
    <name type="common">Gut fungus</name>
    <name type="synonym">Smittium culisetae</name>
    <dbReference type="NCBI Taxonomy" id="1213189"/>
    <lineage>
        <taxon>Eukaryota</taxon>
        <taxon>Fungi</taxon>
        <taxon>Fungi incertae sedis</taxon>
        <taxon>Zoopagomycota</taxon>
        <taxon>Kickxellomycotina</taxon>
        <taxon>Harpellomycetes</taxon>
        <taxon>Harpellales</taxon>
        <taxon>Legeriomycetaceae</taxon>
        <taxon>Zancudomyces</taxon>
    </lineage>
</organism>
<dbReference type="InterPro" id="IPR014756">
    <property type="entry name" value="Ig_E-set"/>
</dbReference>